<keyword evidence="1" id="KW-0969">Cilium</keyword>
<sequence>MTATAPRYLTRFRCLADTCEDTCCSGLVVPVGKACWQRLRDAVAGSPDAARVEAFVQPDEGSGPGAEDAVIAKGADGHCAFLDARKLCSLHGAHGERALPDVCATFPRAATRWGERLEVVGSLACPEVARLCLLAEDSLERVPVSEDVAVRPGSARRVGGDAEDAWTRHAEAVRATAVTVLQQPGAVSFASRMFAMGQLALRLDGFYFRGTEAFSGDARAGAEATLQDVLRSFAAPETLAAIQESFSALVLPGGPWAGICASVVRARQAPVRGERFNALVSAVLASYGGGEAPDEAWRLFAERRERLAPGLNARVEQYFRHHAVNHWLRHPFTDLPRLLDYVFLLTLRSAVLRWTLFGHPTVVALCEGGVEGTAEAQARLDAAAVECFQLIAKHVEVSPELHTLARGLAGSGGSETLGRMLVLLKGM</sequence>
<name>A0A848LW76_9BACT</name>
<proteinExistence type="predicted"/>
<dbReference type="AlphaFoldDB" id="A0A848LW76"/>
<keyword evidence="2" id="KW-1185">Reference proteome</keyword>
<dbReference type="Proteomes" id="UP000518300">
    <property type="component" value="Unassembled WGS sequence"/>
</dbReference>
<evidence type="ECO:0000313" key="2">
    <source>
        <dbReference type="Proteomes" id="UP000518300"/>
    </source>
</evidence>
<protein>
    <submittedName>
        <fullName evidence="1">Flagellar protein FliB</fullName>
    </submittedName>
</protein>
<gene>
    <name evidence="1" type="ORF">HG543_42815</name>
</gene>
<comment type="caution">
    <text evidence="1">The sequence shown here is derived from an EMBL/GenBank/DDBJ whole genome shotgun (WGS) entry which is preliminary data.</text>
</comment>
<dbReference type="RefSeq" id="WP_169350719.1">
    <property type="nucleotide sequence ID" value="NZ_JABBJJ010000331.1"/>
</dbReference>
<organism evidence="1 2">
    <name type="scientific">Pyxidicoccus fallax</name>
    <dbReference type="NCBI Taxonomy" id="394095"/>
    <lineage>
        <taxon>Bacteria</taxon>
        <taxon>Pseudomonadati</taxon>
        <taxon>Myxococcota</taxon>
        <taxon>Myxococcia</taxon>
        <taxon>Myxococcales</taxon>
        <taxon>Cystobacterineae</taxon>
        <taxon>Myxococcaceae</taxon>
        <taxon>Pyxidicoccus</taxon>
    </lineage>
</organism>
<reference evidence="1 2" key="1">
    <citation type="submission" date="2020-04" db="EMBL/GenBank/DDBJ databases">
        <title>Draft genome of Pyxidicoccus fallax type strain.</title>
        <authorList>
            <person name="Whitworth D.E."/>
        </authorList>
    </citation>
    <scope>NUCLEOTIDE SEQUENCE [LARGE SCALE GENOMIC DNA]</scope>
    <source>
        <strain evidence="1 2">DSM 14698</strain>
    </source>
</reference>
<dbReference type="EMBL" id="JABBJJ010000331">
    <property type="protein sequence ID" value="NMO21534.1"/>
    <property type="molecule type" value="Genomic_DNA"/>
</dbReference>
<accession>A0A848LW76</accession>
<evidence type="ECO:0000313" key="1">
    <source>
        <dbReference type="EMBL" id="NMO21534.1"/>
    </source>
</evidence>
<dbReference type="NCBIfam" id="NF038110">
    <property type="entry name" value="Lys_methyl_FliB"/>
    <property type="match status" value="1"/>
</dbReference>
<keyword evidence="1" id="KW-0282">Flagellum</keyword>
<keyword evidence="1" id="KW-0966">Cell projection</keyword>